<protein>
    <submittedName>
        <fullName evidence="2">Uncharacterized protein</fullName>
    </submittedName>
</protein>
<accession>A0A6M3L0R8</accession>
<evidence type="ECO:0000313" key="2">
    <source>
        <dbReference type="EMBL" id="QJA87254.1"/>
    </source>
</evidence>
<reference evidence="2" key="1">
    <citation type="submission" date="2020-03" db="EMBL/GenBank/DDBJ databases">
        <title>The deep terrestrial virosphere.</title>
        <authorList>
            <person name="Holmfeldt K."/>
            <person name="Nilsson E."/>
            <person name="Simone D."/>
            <person name="Lopez-Fernandez M."/>
            <person name="Wu X."/>
            <person name="de Brujin I."/>
            <person name="Lundin D."/>
            <person name="Andersson A."/>
            <person name="Bertilsson S."/>
            <person name="Dopson M."/>
        </authorList>
    </citation>
    <scope>NUCLEOTIDE SEQUENCE</scope>
    <source>
        <strain evidence="1">MM415A01361</strain>
        <strain evidence="2">MM415B03025</strain>
        <strain evidence="3">TM448B01622</strain>
    </source>
</reference>
<evidence type="ECO:0000313" key="3">
    <source>
        <dbReference type="EMBL" id="QJH99596.1"/>
    </source>
</evidence>
<name>A0A6M3L0R8_9ZZZZ</name>
<dbReference type="EMBL" id="MT142263">
    <property type="protein sequence ID" value="QJA77110.1"/>
    <property type="molecule type" value="Genomic_DNA"/>
</dbReference>
<dbReference type="EMBL" id="MT142692">
    <property type="protein sequence ID" value="QJA87254.1"/>
    <property type="molecule type" value="Genomic_DNA"/>
</dbReference>
<organism evidence="2">
    <name type="scientific">viral metagenome</name>
    <dbReference type="NCBI Taxonomy" id="1070528"/>
    <lineage>
        <taxon>unclassified sequences</taxon>
        <taxon>metagenomes</taxon>
        <taxon>organismal metagenomes</taxon>
    </lineage>
</organism>
<proteinExistence type="predicted"/>
<dbReference type="EMBL" id="MT144798">
    <property type="protein sequence ID" value="QJH99596.1"/>
    <property type="molecule type" value="Genomic_DNA"/>
</dbReference>
<dbReference type="AlphaFoldDB" id="A0A6M3L0R8"/>
<gene>
    <name evidence="1" type="ORF">MM415A01361_0020</name>
    <name evidence="2" type="ORF">MM415B03025_0004</name>
    <name evidence="3" type="ORF">TM448B01622_0011</name>
</gene>
<sequence length="76" mass="9233">MAGIDKIYGTTKQYDQFKRWCKKNCPNALPYFYPRSGWQDMNDRTITNFPIEIDKWMLDNCPIEFITNRIRKQHNL</sequence>
<evidence type="ECO:0000313" key="1">
    <source>
        <dbReference type="EMBL" id="QJA77110.1"/>
    </source>
</evidence>